<feature type="region of interest" description="Disordered" evidence="1">
    <location>
        <begin position="1"/>
        <end position="71"/>
    </location>
</feature>
<feature type="transmembrane region" description="Helical" evidence="2">
    <location>
        <begin position="222"/>
        <end position="242"/>
    </location>
</feature>
<protein>
    <submittedName>
        <fullName evidence="3">Uncharacterized protein</fullName>
    </submittedName>
</protein>
<evidence type="ECO:0000256" key="1">
    <source>
        <dbReference type="SAM" id="MobiDB-lite"/>
    </source>
</evidence>
<evidence type="ECO:0000256" key="2">
    <source>
        <dbReference type="SAM" id="Phobius"/>
    </source>
</evidence>
<evidence type="ECO:0000313" key="3">
    <source>
        <dbReference type="EMBL" id="KKN36387.1"/>
    </source>
</evidence>
<keyword evidence="2" id="KW-0812">Transmembrane</keyword>
<accession>A0A0F9QHB8</accession>
<keyword evidence="2" id="KW-1133">Transmembrane helix</keyword>
<feature type="transmembrane region" description="Helical" evidence="2">
    <location>
        <begin position="194"/>
        <end position="216"/>
    </location>
</feature>
<name>A0A0F9QHB8_9ZZZZ</name>
<sequence length="358" mass="38152">MTHKPGHTKKEEEEERKKKENLQKLFPTLDFTTPAPFGKPAPPTISGGIGEEISAPAKDTGVFRSESGRASGVELPGGRTFLGLSPRDVEKILRGERRRTALPEGAVDIGERAGQRRTSREAEAGIAGEARALSEELEAKTLDQPSLEPDISATEAAAFVAIKPFEFAANKARVAAGKEELSAEDFAKTGGGKVAALFFAGAFAIGAVTAGAVVASAMTVKIALLGGVISSVGGFFVGGEVVDYRGGKLDTMRNIIGSFTEDGERLQAIATQGGDINTTLRILNDMADEVDHAESVIQEIGNLNIEFRYDEEWRDDMQAVRSARLALQRRTDAIINIALTGRTTFSAEDLVALASLYE</sequence>
<keyword evidence="2" id="KW-0472">Membrane</keyword>
<reference evidence="3" key="1">
    <citation type="journal article" date="2015" name="Nature">
        <title>Complex archaea that bridge the gap between prokaryotes and eukaryotes.</title>
        <authorList>
            <person name="Spang A."/>
            <person name="Saw J.H."/>
            <person name="Jorgensen S.L."/>
            <person name="Zaremba-Niedzwiedzka K."/>
            <person name="Martijn J."/>
            <person name="Lind A.E."/>
            <person name="van Eijk R."/>
            <person name="Schleper C."/>
            <person name="Guy L."/>
            <person name="Ettema T.J."/>
        </authorList>
    </citation>
    <scope>NUCLEOTIDE SEQUENCE</scope>
</reference>
<feature type="compositionally biased region" description="Basic and acidic residues" evidence="1">
    <location>
        <begin position="8"/>
        <end position="22"/>
    </location>
</feature>
<proteinExistence type="predicted"/>
<dbReference type="AlphaFoldDB" id="A0A0F9QHB8"/>
<organism evidence="3">
    <name type="scientific">marine sediment metagenome</name>
    <dbReference type="NCBI Taxonomy" id="412755"/>
    <lineage>
        <taxon>unclassified sequences</taxon>
        <taxon>metagenomes</taxon>
        <taxon>ecological metagenomes</taxon>
    </lineage>
</organism>
<gene>
    <name evidence="3" type="ORF">LCGC14_0774250</name>
</gene>
<comment type="caution">
    <text evidence="3">The sequence shown here is derived from an EMBL/GenBank/DDBJ whole genome shotgun (WGS) entry which is preliminary data.</text>
</comment>
<dbReference type="EMBL" id="LAZR01001969">
    <property type="protein sequence ID" value="KKN36387.1"/>
    <property type="molecule type" value="Genomic_DNA"/>
</dbReference>